<dbReference type="AlphaFoldDB" id="A0A2H0A5J0"/>
<evidence type="ECO:0000313" key="3">
    <source>
        <dbReference type="EMBL" id="PIP40646.1"/>
    </source>
</evidence>
<evidence type="ECO:0000256" key="1">
    <source>
        <dbReference type="ARBA" id="ARBA00022801"/>
    </source>
</evidence>
<dbReference type="Proteomes" id="UP000231067">
    <property type="component" value="Unassembled WGS sequence"/>
</dbReference>
<dbReference type="PANTHER" id="PTHR30404:SF0">
    <property type="entry name" value="N-ACETYLMURAMOYL-L-ALANINE AMIDASE AMIC"/>
    <property type="match status" value="1"/>
</dbReference>
<evidence type="ECO:0000313" key="4">
    <source>
        <dbReference type="Proteomes" id="UP000231067"/>
    </source>
</evidence>
<dbReference type="GO" id="GO:0008745">
    <property type="term" value="F:N-acetylmuramoyl-L-alanine amidase activity"/>
    <property type="evidence" value="ECO:0007669"/>
    <property type="project" value="InterPro"/>
</dbReference>
<name>A0A2H0A5J0_9BACT</name>
<feature type="domain" description="MurNAc-LAA" evidence="2">
    <location>
        <begin position="116"/>
        <end position="234"/>
    </location>
</feature>
<dbReference type="Gene3D" id="3.40.630.40">
    <property type="entry name" value="Zn-dependent exopeptidases"/>
    <property type="match status" value="1"/>
</dbReference>
<dbReference type="Pfam" id="PF01520">
    <property type="entry name" value="Amidase_3"/>
    <property type="match status" value="1"/>
</dbReference>
<evidence type="ECO:0000259" key="2">
    <source>
        <dbReference type="SMART" id="SM00646"/>
    </source>
</evidence>
<accession>A0A2H0A5J0</accession>
<protein>
    <recommendedName>
        <fullName evidence="2">MurNAc-LAA domain-containing protein</fullName>
    </recommendedName>
</protein>
<gene>
    <name evidence="3" type="ORF">COX18_06015</name>
</gene>
<sequence length="246" mass="26593">MGTTFPVYATTLIPKVKSKLLSEAEMSMVVGSGGNDSKDDGGEPQAKQSNIDWWYFVLDPGHGGSDSGAVGPTGLTEKSVNLAVAQILRDKLSTHNYVRVWLTRNGDVNVSLAERPKLAIKNNVDRFISIHHNSSSNSSSNYTVVYVHPQAGNVSRDMAQKVVDQLASQLGLSKGATSSGVATGNYQVLRDLLGSGIPAILTEASFISNPSEESRLRTSNYRSREADAIYQGILNHSKDYGYRARD</sequence>
<keyword evidence="1" id="KW-0378">Hydrolase</keyword>
<dbReference type="InterPro" id="IPR002508">
    <property type="entry name" value="MurNAc-LAA_cat"/>
</dbReference>
<dbReference type="GO" id="GO:0009253">
    <property type="term" value="P:peptidoglycan catabolic process"/>
    <property type="evidence" value="ECO:0007669"/>
    <property type="project" value="InterPro"/>
</dbReference>
<dbReference type="GO" id="GO:0030288">
    <property type="term" value="C:outer membrane-bounded periplasmic space"/>
    <property type="evidence" value="ECO:0007669"/>
    <property type="project" value="TreeGrafter"/>
</dbReference>
<dbReference type="SMART" id="SM00646">
    <property type="entry name" value="Ami_3"/>
    <property type="match status" value="1"/>
</dbReference>
<organism evidence="3 4">
    <name type="scientific">Candidatus Desantisbacteria bacterium CG23_combo_of_CG06-09_8_20_14_all_40_23</name>
    <dbReference type="NCBI Taxonomy" id="1974550"/>
    <lineage>
        <taxon>Bacteria</taxon>
        <taxon>Candidatus Desantisiibacteriota</taxon>
    </lineage>
</organism>
<comment type="caution">
    <text evidence="3">The sequence shown here is derived from an EMBL/GenBank/DDBJ whole genome shotgun (WGS) entry which is preliminary data.</text>
</comment>
<dbReference type="CDD" id="cd02696">
    <property type="entry name" value="MurNAc-LAA"/>
    <property type="match status" value="1"/>
</dbReference>
<dbReference type="EMBL" id="PCSH01000107">
    <property type="protein sequence ID" value="PIP40646.1"/>
    <property type="molecule type" value="Genomic_DNA"/>
</dbReference>
<dbReference type="SUPFAM" id="SSF53187">
    <property type="entry name" value="Zn-dependent exopeptidases"/>
    <property type="match status" value="1"/>
</dbReference>
<proteinExistence type="predicted"/>
<dbReference type="PANTHER" id="PTHR30404">
    <property type="entry name" value="N-ACETYLMURAMOYL-L-ALANINE AMIDASE"/>
    <property type="match status" value="1"/>
</dbReference>
<reference evidence="3 4" key="1">
    <citation type="submission" date="2017-09" db="EMBL/GenBank/DDBJ databases">
        <title>Depth-based differentiation of microbial function through sediment-hosted aquifers and enrichment of novel symbionts in the deep terrestrial subsurface.</title>
        <authorList>
            <person name="Probst A.J."/>
            <person name="Ladd B."/>
            <person name="Jarett J.K."/>
            <person name="Geller-Mcgrath D.E."/>
            <person name="Sieber C.M."/>
            <person name="Emerson J.B."/>
            <person name="Anantharaman K."/>
            <person name="Thomas B.C."/>
            <person name="Malmstrom R."/>
            <person name="Stieglmeier M."/>
            <person name="Klingl A."/>
            <person name="Woyke T."/>
            <person name="Ryan C.M."/>
            <person name="Banfield J.F."/>
        </authorList>
    </citation>
    <scope>NUCLEOTIDE SEQUENCE [LARGE SCALE GENOMIC DNA]</scope>
    <source>
        <strain evidence="3">CG23_combo_of_CG06-09_8_20_14_all_40_23</strain>
    </source>
</reference>
<dbReference type="InterPro" id="IPR050695">
    <property type="entry name" value="N-acetylmuramoyl_amidase_3"/>
</dbReference>